<feature type="transmembrane region" description="Helical" evidence="1">
    <location>
        <begin position="52"/>
        <end position="75"/>
    </location>
</feature>
<name>G9BY54_9BIVA</name>
<keyword evidence="2" id="KW-0496">Mitochondrion</keyword>
<dbReference type="RefSeq" id="YP_005087643.1">
    <property type="nucleotide sequence ID" value="NC_016665.1"/>
</dbReference>
<evidence type="ECO:0000256" key="1">
    <source>
        <dbReference type="SAM" id="Phobius"/>
    </source>
</evidence>
<proteinExistence type="predicted"/>
<reference evidence="2" key="1">
    <citation type="submission" date="2010-12" db="EMBL/GenBank/DDBJ databases">
        <title>The complete mitochondrial genome of the grand jackknife clam, Solen grandis (Bivalvia: Solenidae).</title>
        <authorList>
            <person name="Yuan Y."/>
            <person name="Li Q."/>
        </authorList>
    </citation>
    <scope>NUCLEOTIDE SEQUENCE</scope>
</reference>
<organism evidence="2">
    <name type="scientific">Solen grandis</name>
    <name type="common">grand razor shell</name>
    <dbReference type="NCBI Taxonomy" id="165599"/>
    <lineage>
        <taxon>Eukaryota</taxon>
        <taxon>Metazoa</taxon>
        <taxon>Spiralia</taxon>
        <taxon>Lophotrochozoa</taxon>
        <taxon>Mollusca</taxon>
        <taxon>Bivalvia</taxon>
        <taxon>Autobranchia</taxon>
        <taxon>Heteroconchia</taxon>
        <taxon>Euheterodonta</taxon>
        <taxon>Imparidentia</taxon>
        <taxon>Adapedonta</taxon>
        <taxon>Solenoidea</taxon>
        <taxon>Solenidae</taxon>
        <taxon>Solen</taxon>
    </lineage>
</organism>
<dbReference type="CTD" id="4539"/>
<accession>G9BY54</accession>
<geneLocation type="mitochondrion" evidence="2"/>
<dbReference type="Gene3D" id="1.10.287.3510">
    <property type="match status" value="1"/>
</dbReference>
<keyword evidence="1" id="KW-1133">Transmembrane helix</keyword>
<keyword evidence="1" id="KW-0472">Membrane</keyword>
<dbReference type="EMBL" id="HQ703012">
    <property type="protein sequence ID" value="ADV42027.1"/>
    <property type="molecule type" value="Genomic_DNA"/>
</dbReference>
<dbReference type="GeneID" id="11538434"/>
<gene>
    <name evidence="2" type="primary">ND4L</name>
</gene>
<evidence type="ECO:0000313" key="2">
    <source>
        <dbReference type="EMBL" id="ADV42027.1"/>
    </source>
</evidence>
<protein>
    <submittedName>
        <fullName evidence="2">NADH dehydrogenase subunit 4L</fullName>
    </submittedName>
</protein>
<dbReference type="AlphaFoldDB" id="G9BY54"/>
<sequence length="94" mass="10144">MVSLCLLLFLVSLAVIVKQSFHLFMVVLGLDLMALSLSVMCFDVFSFSIMSTMGLAVMFLCLGVCEACLGLSLLVKVVRVVGVSKSAVFFSCYS</sequence>
<keyword evidence="1" id="KW-0812">Transmembrane</keyword>